<dbReference type="EMBL" id="SMOL01000230">
    <property type="protein sequence ID" value="KAB2623345.1"/>
    <property type="molecule type" value="Genomic_DNA"/>
</dbReference>
<reference evidence="3" key="2">
    <citation type="submission" date="2019-10" db="EMBL/GenBank/DDBJ databases">
        <title>A de novo genome assembly of a pear dwarfing rootstock.</title>
        <authorList>
            <person name="Wang F."/>
            <person name="Wang J."/>
            <person name="Li S."/>
            <person name="Zhang Y."/>
            <person name="Fang M."/>
            <person name="Ma L."/>
            <person name="Zhao Y."/>
            <person name="Jiang S."/>
        </authorList>
    </citation>
    <scope>NUCLEOTIDE SEQUENCE [LARGE SCALE GENOMIC DNA]</scope>
    <source>
        <strain evidence="2">S2</strain>
        <tissue evidence="2">Leaf</tissue>
    </source>
</reference>
<keyword evidence="3" id="KW-1185">Reference proteome</keyword>
<evidence type="ECO:0000313" key="2">
    <source>
        <dbReference type="EMBL" id="KAB2623345.1"/>
    </source>
</evidence>
<evidence type="ECO:0000313" key="1">
    <source>
        <dbReference type="EMBL" id="KAB2603515.1"/>
    </source>
</evidence>
<dbReference type="Proteomes" id="UP000327157">
    <property type="component" value="Chromosome 10"/>
</dbReference>
<gene>
    <name evidence="1" type="ORF">D8674_004520</name>
    <name evidence="2" type="ORF">D8674_040080</name>
</gene>
<accession>A0A5N5FK45</accession>
<dbReference type="AlphaFoldDB" id="A0A5N5FK45"/>
<sequence length="122" mass="13382">MHACSLFSSAVSDGFFRAKTVESEVDLTSTPCKTCLDSGDDASDGQCRSLLDITPVRGTGDDKCDPYLPNHDGMFASDGDHAVALVGTWQRMQDLRPIFRFFGVQNYVVLSVCANSMSKWYV</sequence>
<reference evidence="1 3" key="1">
    <citation type="submission" date="2019-09" db="EMBL/GenBank/DDBJ databases">
        <authorList>
            <person name="Ou C."/>
        </authorList>
    </citation>
    <scope>NUCLEOTIDE SEQUENCE [LARGE SCALE GENOMIC DNA]</scope>
    <source>
        <strain evidence="1">S2</strain>
        <tissue evidence="1">Leaf</tissue>
    </source>
</reference>
<comment type="caution">
    <text evidence="1">The sequence shown here is derived from an EMBL/GenBank/DDBJ whole genome shotgun (WGS) entry which is preliminary data.</text>
</comment>
<organism evidence="1 3">
    <name type="scientific">Pyrus ussuriensis x Pyrus communis</name>
    <dbReference type="NCBI Taxonomy" id="2448454"/>
    <lineage>
        <taxon>Eukaryota</taxon>
        <taxon>Viridiplantae</taxon>
        <taxon>Streptophyta</taxon>
        <taxon>Embryophyta</taxon>
        <taxon>Tracheophyta</taxon>
        <taxon>Spermatophyta</taxon>
        <taxon>Magnoliopsida</taxon>
        <taxon>eudicotyledons</taxon>
        <taxon>Gunneridae</taxon>
        <taxon>Pentapetalae</taxon>
        <taxon>rosids</taxon>
        <taxon>fabids</taxon>
        <taxon>Rosales</taxon>
        <taxon>Rosaceae</taxon>
        <taxon>Amygdaloideae</taxon>
        <taxon>Maleae</taxon>
        <taxon>Pyrus</taxon>
    </lineage>
</organism>
<protein>
    <submittedName>
        <fullName evidence="1">S ribonuclease</fullName>
    </submittedName>
</protein>
<proteinExistence type="predicted"/>
<evidence type="ECO:0000313" key="3">
    <source>
        <dbReference type="Proteomes" id="UP000327157"/>
    </source>
</evidence>
<reference evidence="1 3" key="3">
    <citation type="submission" date="2019-11" db="EMBL/GenBank/DDBJ databases">
        <title>A de novo genome assembly of a pear dwarfing rootstock.</title>
        <authorList>
            <person name="Wang F."/>
            <person name="Wang J."/>
            <person name="Li S."/>
            <person name="Zhang Y."/>
            <person name="Fang M."/>
            <person name="Ma L."/>
            <person name="Zhao Y."/>
            <person name="Jiang S."/>
        </authorList>
    </citation>
    <scope>NUCLEOTIDE SEQUENCE [LARGE SCALE GENOMIC DNA]</scope>
    <source>
        <strain evidence="1">S2</strain>
        <tissue evidence="1">Leaf</tissue>
    </source>
</reference>
<name>A0A5N5FK45_9ROSA</name>
<dbReference type="EMBL" id="SMOL01000695">
    <property type="protein sequence ID" value="KAB2603515.1"/>
    <property type="molecule type" value="Genomic_DNA"/>
</dbReference>